<protein>
    <recommendedName>
        <fullName evidence="2">Putative Flp pilus-assembly TadG-like N-terminal domain-containing protein</fullName>
    </recommendedName>
</protein>
<evidence type="ECO:0000313" key="4">
    <source>
        <dbReference type="Proteomes" id="UP000190140"/>
    </source>
</evidence>
<organism evidence="3 4">
    <name type="scientific">Alkalithermobacter paradoxus</name>
    <dbReference type="NCBI Taxonomy" id="29349"/>
    <lineage>
        <taxon>Bacteria</taxon>
        <taxon>Bacillati</taxon>
        <taxon>Bacillota</taxon>
        <taxon>Clostridia</taxon>
        <taxon>Peptostreptococcales</taxon>
        <taxon>Tepidibacteraceae</taxon>
        <taxon>Alkalithermobacter</taxon>
    </lineage>
</organism>
<evidence type="ECO:0000256" key="1">
    <source>
        <dbReference type="SAM" id="Phobius"/>
    </source>
</evidence>
<accession>A0A1V4I8Y8</accession>
<dbReference type="STRING" id="29349.CLOTH_07870"/>
<comment type="caution">
    <text evidence="3">The sequence shown here is derived from an EMBL/GenBank/DDBJ whole genome shotgun (WGS) entry which is preliminary data.</text>
</comment>
<feature type="transmembrane region" description="Helical" evidence="1">
    <location>
        <begin position="6"/>
        <end position="26"/>
    </location>
</feature>
<dbReference type="RefSeq" id="WP_079411429.1">
    <property type="nucleotide sequence ID" value="NZ_MZGW01000002.1"/>
</dbReference>
<keyword evidence="1" id="KW-0812">Transmembrane</keyword>
<dbReference type="Proteomes" id="UP000190140">
    <property type="component" value="Unassembled WGS sequence"/>
</dbReference>
<dbReference type="InterPro" id="IPR028087">
    <property type="entry name" value="Tad_N"/>
</dbReference>
<sequence>MDKKGYVMVFLPIIFIVLFGFIGLAIDLSIVVYNKQHLQDVVDFAAISSIQEATKNKSQVIRTSREYLNKNGINDIDIVKIIYPYDGDDYKIKISASRKVKLTFLSILGFKETTVLVNSIAKLNRDLRYAIFQNSNDVLYINTAIRVEGNIHSNGDINLQSRDIIVNGIVEGVGKINSRTTNVSQFIENCPYIKMPYYNIQDYRNKATIYYNNSITIDNKLTLNQDQIIFVNGDITVKAKTEGRGKIIATGNITFTGNDIIYGTDKDEIMFMAGRNIWFSGTKSQYSGIFYTYSGEINFSCSNSSVYGRLYANKIKLIGGNNQIYPYNMEISDTWSTSLVE</sequence>
<gene>
    <name evidence="3" type="ORF">CLOTH_07870</name>
</gene>
<feature type="domain" description="Putative Flp pilus-assembly TadG-like N-terminal" evidence="2">
    <location>
        <begin position="5"/>
        <end position="47"/>
    </location>
</feature>
<dbReference type="EMBL" id="MZGW01000002">
    <property type="protein sequence ID" value="OPJ56383.1"/>
    <property type="molecule type" value="Genomic_DNA"/>
</dbReference>
<keyword evidence="1" id="KW-1133">Transmembrane helix</keyword>
<evidence type="ECO:0000259" key="2">
    <source>
        <dbReference type="Pfam" id="PF13400"/>
    </source>
</evidence>
<dbReference type="AlphaFoldDB" id="A0A1V4I8Y8"/>
<evidence type="ECO:0000313" key="3">
    <source>
        <dbReference type="EMBL" id="OPJ56383.1"/>
    </source>
</evidence>
<keyword evidence="1" id="KW-0472">Membrane</keyword>
<reference evidence="3 4" key="1">
    <citation type="submission" date="2017-03" db="EMBL/GenBank/DDBJ databases">
        <title>Genome sequence of Clostridium thermoalcaliphilum DSM 7309.</title>
        <authorList>
            <person name="Poehlein A."/>
            <person name="Daniel R."/>
        </authorList>
    </citation>
    <scope>NUCLEOTIDE SEQUENCE [LARGE SCALE GENOMIC DNA]</scope>
    <source>
        <strain evidence="3 4">DSM 7309</strain>
    </source>
</reference>
<keyword evidence="4" id="KW-1185">Reference proteome</keyword>
<proteinExistence type="predicted"/>
<dbReference type="Pfam" id="PF13400">
    <property type="entry name" value="Tad"/>
    <property type="match status" value="1"/>
</dbReference>
<name>A0A1V4I8Y8_9FIRM</name>